<organism evidence="1 2">
    <name type="scientific">Stenotrophomonas chelatiphaga</name>
    <dbReference type="NCBI Taxonomy" id="517011"/>
    <lineage>
        <taxon>Bacteria</taxon>
        <taxon>Pseudomonadati</taxon>
        <taxon>Pseudomonadota</taxon>
        <taxon>Gammaproteobacteria</taxon>
        <taxon>Lysobacterales</taxon>
        <taxon>Lysobacteraceae</taxon>
        <taxon>Stenotrophomonas</taxon>
    </lineage>
</organism>
<evidence type="ECO:0000313" key="2">
    <source>
        <dbReference type="Proteomes" id="UP000051386"/>
    </source>
</evidence>
<dbReference type="RefSeq" id="WP_057507029.1">
    <property type="nucleotide sequence ID" value="NZ_LDJK01000006.1"/>
</dbReference>
<reference evidence="1 2" key="1">
    <citation type="submission" date="2015-05" db="EMBL/GenBank/DDBJ databases">
        <title>Genome sequencing and analysis of members of genus Stenotrophomonas.</title>
        <authorList>
            <person name="Patil P.P."/>
            <person name="Midha S."/>
            <person name="Patil P.B."/>
        </authorList>
    </citation>
    <scope>NUCLEOTIDE SEQUENCE [LARGE SCALE GENOMIC DNA]</scope>
    <source>
        <strain evidence="1 2">DSM 21508</strain>
    </source>
</reference>
<sequence length="102" mass="11159">MASPSTRYRLTVTPIEKDGLQCSGRCTIEVEHRAQRDWMRLLEGAPRLAGFSGDERAAVLIAAQILRDVVQRHVDEPDHPLAAHAVKLNAALDALDSLHAPA</sequence>
<dbReference type="Pfam" id="PF12977">
    <property type="entry name" value="DUF3861"/>
    <property type="match status" value="1"/>
</dbReference>
<comment type="caution">
    <text evidence="1">The sequence shown here is derived from an EMBL/GenBank/DDBJ whole genome shotgun (WGS) entry which is preliminary data.</text>
</comment>
<keyword evidence="2" id="KW-1185">Reference proteome</keyword>
<accession>A0A0R0DFW7</accession>
<dbReference type="EMBL" id="LDJK01000006">
    <property type="protein sequence ID" value="KRG76942.1"/>
    <property type="molecule type" value="Genomic_DNA"/>
</dbReference>
<dbReference type="Proteomes" id="UP000051386">
    <property type="component" value="Unassembled WGS sequence"/>
</dbReference>
<evidence type="ECO:0008006" key="3">
    <source>
        <dbReference type="Google" id="ProtNLM"/>
    </source>
</evidence>
<gene>
    <name evidence="1" type="ORF">ABB28_02100</name>
</gene>
<proteinExistence type="predicted"/>
<evidence type="ECO:0000313" key="1">
    <source>
        <dbReference type="EMBL" id="KRG76942.1"/>
    </source>
</evidence>
<dbReference type="AlphaFoldDB" id="A0A0R0DFW7"/>
<protein>
    <recommendedName>
        <fullName evidence="3">DUF3861 domain-containing protein</fullName>
    </recommendedName>
</protein>
<dbReference type="PATRIC" id="fig|517011.3.peg.2460"/>
<name>A0A0R0DFW7_9GAMM</name>
<dbReference type="InterPro" id="IPR024476">
    <property type="entry name" value="DUF3861"/>
</dbReference>